<sequence length="233" mass="25362">MANTSFSAFSSNRATLANLSANIEAVTRQARVIADSVTEIGRNMTPAAAPSMRELLDSVGLRGLPLPSLANARTCSLPACECPSPDLGEVRRVAERADDLNFSVRFRNTTGKARDFAFDGGELHAEDGKGGGTLTLSAKTASLESGAATVMQVAVEGREFRTGVDYCGQIRIRAKECETMYLGVCMRIQHVVERVPTIDLHCCCESKSRPLRWYHHYYCDPPAQPEPKPRPEG</sequence>
<gene>
    <name evidence="1" type="ORF">GRI65_00050</name>
</gene>
<dbReference type="OrthoDB" id="9843598at2"/>
<accession>A0A845AUX6</accession>
<comment type="caution">
    <text evidence="1">The sequence shown here is derived from an EMBL/GenBank/DDBJ whole genome shotgun (WGS) entry which is preliminary data.</text>
</comment>
<reference evidence="1 2" key="1">
    <citation type="submission" date="2019-12" db="EMBL/GenBank/DDBJ databases">
        <title>Genomic-based taxomic classification of the family Erythrobacteraceae.</title>
        <authorList>
            <person name="Xu L."/>
        </authorList>
    </citation>
    <scope>NUCLEOTIDE SEQUENCE [LARGE SCALE GENOMIC DNA]</scope>
    <source>
        <strain evidence="1 2">KCTC 42453</strain>
    </source>
</reference>
<dbReference type="Proteomes" id="UP000431922">
    <property type="component" value="Unassembled WGS sequence"/>
</dbReference>
<keyword evidence="2" id="KW-1185">Reference proteome</keyword>
<dbReference type="AlphaFoldDB" id="A0A845AUX6"/>
<dbReference type="RefSeq" id="WP_160754508.1">
    <property type="nucleotide sequence ID" value="NZ_WTYL01000001.1"/>
</dbReference>
<proteinExistence type="predicted"/>
<protein>
    <submittedName>
        <fullName evidence="1">Uncharacterized protein</fullName>
    </submittedName>
</protein>
<name>A0A845AUX6_9SPHN</name>
<dbReference type="EMBL" id="WTYL01000001">
    <property type="protein sequence ID" value="MXP42841.1"/>
    <property type="molecule type" value="Genomic_DNA"/>
</dbReference>
<evidence type="ECO:0000313" key="1">
    <source>
        <dbReference type="EMBL" id="MXP42841.1"/>
    </source>
</evidence>
<organism evidence="1 2">
    <name type="scientific">Allopontixanthobacter sediminis</name>
    <dbReference type="NCBI Taxonomy" id="1689985"/>
    <lineage>
        <taxon>Bacteria</taxon>
        <taxon>Pseudomonadati</taxon>
        <taxon>Pseudomonadota</taxon>
        <taxon>Alphaproteobacteria</taxon>
        <taxon>Sphingomonadales</taxon>
        <taxon>Erythrobacteraceae</taxon>
        <taxon>Allopontixanthobacter</taxon>
    </lineage>
</organism>
<evidence type="ECO:0000313" key="2">
    <source>
        <dbReference type="Proteomes" id="UP000431922"/>
    </source>
</evidence>